<gene>
    <name evidence="1" type="ORF">ACFS7Z_25955</name>
</gene>
<evidence type="ECO:0000313" key="2">
    <source>
        <dbReference type="Proteomes" id="UP001597641"/>
    </source>
</evidence>
<evidence type="ECO:0000313" key="1">
    <source>
        <dbReference type="EMBL" id="MFD3003827.1"/>
    </source>
</evidence>
<dbReference type="RefSeq" id="WP_377491976.1">
    <property type="nucleotide sequence ID" value="NZ_JBHUOX010000044.1"/>
</dbReference>
<comment type="caution">
    <text evidence="1">The sequence shown here is derived from an EMBL/GenBank/DDBJ whole genome shotgun (WGS) entry which is preliminary data.</text>
</comment>
<dbReference type="Proteomes" id="UP001597641">
    <property type="component" value="Unassembled WGS sequence"/>
</dbReference>
<protein>
    <submittedName>
        <fullName evidence="1">Uncharacterized protein</fullName>
    </submittedName>
</protein>
<name>A0ABW6C375_9BACT</name>
<keyword evidence="2" id="KW-1185">Reference proteome</keyword>
<dbReference type="EMBL" id="JBHUOX010000044">
    <property type="protein sequence ID" value="MFD3003827.1"/>
    <property type="molecule type" value="Genomic_DNA"/>
</dbReference>
<accession>A0ABW6C375</accession>
<proteinExistence type="predicted"/>
<organism evidence="1 2">
    <name type="scientific">Pontibacter toksunensis</name>
    <dbReference type="NCBI Taxonomy" id="1332631"/>
    <lineage>
        <taxon>Bacteria</taxon>
        <taxon>Pseudomonadati</taxon>
        <taxon>Bacteroidota</taxon>
        <taxon>Cytophagia</taxon>
        <taxon>Cytophagales</taxon>
        <taxon>Hymenobacteraceae</taxon>
        <taxon>Pontibacter</taxon>
    </lineage>
</organism>
<sequence>MRTGKALPQDYSIDRPPPVVLVHNYRRHLMLWTFIRPRIVRFPKCTRELKSYEMRSTPLALSPAISNSTREAGMVLLF</sequence>
<reference evidence="2" key="1">
    <citation type="journal article" date="2019" name="Int. J. Syst. Evol. Microbiol.">
        <title>The Global Catalogue of Microorganisms (GCM) 10K type strain sequencing project: providing services to taxonomists for standard genome sequencing and annotation.</title>
        <authorList>
            <consortium name="The Broad Institute Genomics Platform"/>
            <consortium name="The Broad Institute Genome Sequencing Center for Infectious Disease"/>
            <person name="Wu L."/>
            <person name="Ma J."/>
        </authorList>
    </citation>
    <scope>NUCLEOTIDE SEQUENCE [LARGE SCALE GENOMIC DNA]</scope>
    <source>
        <strain evidence="2">KCTC 23984</strain>
    </source>
</reference>